<reference evidence="2 3" key="1">
    <citation type="journal article" date="2020" name="Nature">
        <title>Six reference-quality genomes reveal evolution of bat adaptations.</title>
        <authorList>
            <person name="Jebb D."/>
            <person name="Huang Z."/>
            <person name="Pippel M."/>
            <person name="Hughes G.M."/>
            <person name="Lavrichenko K."/>
            <person name="Devanna P."/>
            <person name="Winkler S."/>
            <person name="Jermiin L.S."/>
            <person name="Skirmuntt E.C."/>
            <person name="Katzourakis A."/>
            <person name="Burkitt-Gray L."/>
            <person name="Ray D.A."/>
            <person name="Sullivan K.A.M."/>
            <person name="Roscito J.G."/>
            <person name="Kirilenko B.M."/>
            <person name="Davalos L.M."/>
            <person name="Corthals A.P."/>
            <person name="Power M.L."/>
            <person name="Jones G."/>
            <person name="Ransome R.D."/>
            <person name="Dechmann D.K.N."/>
            <person name="Locatelli A.G."/>
            <person name="Puechmaille S.J."/>
            <person name="Fedrigo O."/>
            <person name="Jarvis E.D."/>
            <person name="Hiller M."/>
            <person name="Vernes S.C."/>
            <person name="Myers E.W."/>
            <person name="Teeling E.C."/>
        </authorList>
    </citation>
    <scope>NUCLEOTIDE SEQUENCE [LARGE SCALE GENOMIC DNA]</scope>
    <source>
        <strain evidence="2">Bat1K_MPI-CBG_1</strain>
    </source>
</reference>
<sequence length="202" mass="21945">MKYTGWTHTVPGHLPTEQLSSKDFSPFHLITVASDKRVIQVPIMRVLGCTSGETCAGITRCPRATVARGGRKQRHRAGEVNRTRARAQVASPLSCAPDPIAADSHLETPTWRLPPASRLPRGNVEGAGRDAWAAGLQGEEGARYLRGCVAFGHGFDTLCTPCGWLSGERRKEIKTQFAGARWRQEQPWAQIPGASEPPVPSS</sequence>
<organism evidence="2 3">
    <name type="scientific">Phyllostomus discolor</name>
    <name type="common">pale spear-nosed bat</name>
    <dbReference type="NCBI Taxonomy" id="89673"/>
    <lineage>
        <taxon>Eukaryota</taxon>
        <taxon>Metazoa</taxon>
        <taxon>Chordata</taxon>
        <taxon>Craniata</taxon>
        <taxon>Vertebrata</taxon>
        <taxon>Euteleostomi</taxon>
        <taxon>Mammalia</taxon>
        <taxon>Eutheria</taxon>
        <taxon>Laurasiatheria</taxon>
        <taxon>Chiroptera</taxon>
        <taxon>Yangochiroptera</taxon>
        <taxon>Phyllostomidae</taxon>
        <taxon>Phyllostominae</taxon>
        <taxon>Phyllostomus</taxon>
    </lineage>
</organism>
<feature type="region of interest" description="Disordered" evidence="1">
    <location>
        <begin position="181"/>
        <end position="202"/>
    </location>
</feature>
<name>A0A833YZF9_9CHIR</name>
<evidence type="ECO:0000256" key="1">
    <source>
        <dbReference type="SAM" id="MobiDB-lite"/>
    </source>
</evidence>
<accession>A0A833YZF9</accession>
<dbReference type="Proteomes" id="UP000664940">
    <property type="component" value="Unassembled WGS sequence"/>
</dbReference>
<dbReference type="EMBL" id="JABVXQ010000012">
    <property type="protein sequence ID" value="KAF6084429.1"/>
    <property type="molecule type" value="Genomic_DNA"/>
</dbReference>
<protein>
    <submittedName>
        <fullName evidence="2">Uncharacterized protein</fullName>
    </submittedName>
</protein>
<evidence type="ECO:0000313" key="3">
    <source>
        <dbReference type="Proteomes" id="UP000664940"/>
    </source>
</evidence>
<proteinExistence type="predicted"/>
<feature type="region of interest" description="Disordered" evidence="1">
    <location>
        <begin position="67"/>
        <end position="88"/>
    </location>
</feature>
<evidence type="ECO:0000313" key="2">
    <source>
        <dbReference type="EMBL" id="KAF6084429.1"/>
    </source>
</evidence>
<gene>
    <name evidence="2" type="ORF">HJG60_008691</name>
</gene>
<dbReference type="AlphaFoldDB" id="A0A833YZF9"/>
<comment type="caution">
    <text evidence="2">The sequence shown here is derived from an EMBL/GenBank/DDBJ whole genome shotgun (WGS) entry which is preliminary data.</text>
</comment>